<evidence type="ECO:0000313" key="2">
    <source>
        <dbReference type="EnsemblPlants" id="ORGLA01G0021200.1"/>
    </source>
</evidence>
<reference evidence="2 3" key="2">
    <citation type="submission" date="2018-04" db="EMBL/GenBank/DDBJ databases">
        <title>OglaRS2 (Oryza glaberrima Reference Sequence Version 2).</title>
        <authorList>
            <person name="Zhang J."/>
            <person name="Kudrna D."/>
            <person name="Lee S."/>
            <person name="Talag J."/>
            <person name="Rajasekar S."/>
            <person name="Wing R.A."/>
        </authorList>
    </citation>
    <scope>NUCLEOTIDE SEQUENCE [LARGE SCALE GENOMIC DNA]</scope>
    <source>
        <strain evidence="2 3">cv. IRGC 96717</strain>
    </source>
</reference>
<dbReference type="Gramene" id="ORGLA01G0021200.1">
    <property type="protein sequence ID" value="ORGLA01G0021200.1"/>
    <property type="gene ID" value="ORGLA01G0021200"/>
</dbReference>
<dbReference type="Proteomes" id="UP000007306">
    <property type="component" value="Chromosome 1"/>
</dbReference>
<name>I1NK22_ORYGL</name>
<dbReference type="AlphaFoldDB" id="I1NK22"/>
<organism evidence="2 3">
    <name type="scientific">Oryza glaberrima</name>
    <name type="common">African rice</name>
    <dbReference type="NCBI Taxonomy" id="4538"/>
    <lineage>
        <taxon>Eukaryota</taxon>
        <taxon>Viridiplantae</taxon>
        <taxon>Streptophyta</taxon>
        <taxon>Embryophyta</taxon>
        <taxon>Tracheophyta</taxon>
        <taxon>Spermatophyta</taxon>
        <taxon>Magnoliopsida</taxon>
        <taxon>Liliopsida</taxon>
        <taxon>Poales</taxon>
        <taxon>Poaceae</taxon>
        <taxon>BOP clade</taxon>
        <taxon>Oryzoideae</taxon>
        <taxon>Oryzeae</taxon>
        <taxon>Oryzinae</taxon>
        <taxon>Oryza</taxon>
    </lineage>
</organism>
<reference evidence="2" key="1">
    <citation type="submission" date="2015-06" db="UniProtKB">
        <authorList>
            <consortium name="EnsemblPlants"/>
        </authorList>
    </citation>
    <scope>IDENTIFICATION</scope>
</reference>
<evidence type="ECO:0000313" key="3">
    <source>
        <dbReference type="Proteomes" id="UP000007306"/>
    </source>
</evidence>
<sequence length="85" mass="9322">ASEDSGKQTETGVRAWSIQVQESPPLDGNRSARDAASQAAGRRQFRAPQIPPASASIVYVTDLPVVRRWIRTLQHPMLPCMHSPS</sequence>
<protein>
    <submittedName>
        <fullName evidence="2">Uncharacterized protein</fullName>
    </submittedName>
</protein>
<keyword evidence="3" id="KW-1185">Reference proteome</keyword>
<accession>I1NK22</accession>
<evidence type="ECO:0000256" key="1">
    <source>
        <dbReference type="SAM" id="MobiDB-lite"/>
    </source>
</evidence>
<dbReference type="EnsemblPlants" id="ORGLA01G0021200.1">
    <property type="protein sequence ID" value="ORGLA01G0021200.1"/>
    <property type="gene ID" value="ORGLA01G0021200"/>
</dbReference>
<dbReference type="HOGENOM" id="CLU_2726387_0_0_1"/>
<feature type="region of interest" description="Disordered" evidence="1">
    <location>
        <begin position="1"/>
        <end position="48"/>
    </location>
</feature>
<proteinExistence type="predicted"/>